<reference evidence="1 2" key="1">
    <citation type="submission" date="2018-11" db="EMBL/GenBank/DDBJ databases">
        <authorList>
            <consortium name="Pathogen Informatics"/>
        </authorList>
    </citation>
    <scope>NUCLEOTIDE SEQUENCE [LARGE SCALE GENOMIC DNA]</scope>
</reference>
<evidence type="ECO:0000313" key="1">
    <source>
        <dbReference type="EMBL" id="VDM85466.1"/>
    </source>
</evidence>
<dbReference type="AlphaFoldDB" id="A0A3P7JQ27"/>
<accession>A0A3P7JQ27</accession>
<evidence type="ECO:0000313" key="2">
    <source>
        <dbReference type="Proteomes" id="UP000270094"/>
    </source>
</evidence>
<keyword evidence="2" id="KW-1185">Reference proteome</keyword>
<organism evidence="1 2">
    <name type="scientific">Strongylus vulgaris</name>
    <name type="common">Blood worm</name>
    <dbReference type="NCBI Taxonomy" id="40348"/>
    <lineage>
        <taxon>Eukaryota</taxon>
        <taxon>Metazoa</taxon>
        <taxon>Ecdysozoa</taxon>
        <taxon>Nematoda</taxon>
        <taxon>Chromadorea</taxon>
        <taxon>Rhabditida</taxon>
        <taxon>Rhabditina</taxon>
        <taxon>Rhabditomorpha</taxon>
        <taxon>Strongyloidea</taxon>
        <taxon>Strongylidae</taxon>
        <taxon>Strongylus</taxon>
    </lineage>
</organism>
<proteinExistence type="predicted"/>
<sequence>MTPGIRDSWITALLQNRHNPSPTYTETCASNDAMSMADSSDILGMPLVRIHSELDCSISPCTNNPNSNVFIWILTRN</sequence>
<protein>
    <submittedName>
        <fullName evidence="1">Uncharacterized protein</fullName>
    </submittedName>
</protein>
<gene>
    <name evidence="1" type="ORF">SVUK_LOCUS20464</name>
</gene>
<dbReference type="OrthoDB" id="9942268at2759"/>
<dbReference type="EMBL" id="UYYB01140836">
    <property type="protein sequence ID" value="VDM85466.1"/>
    <property type="molecule type" value="Genomic_DNA"/>
</dbReference>
<dbReference type="Proteomes" id="UP000270094">
    <property type="component" value="Unassembled WGS sequence"/>
</dbReference>
<name>A0A3P7JQ27_STRVU</name>